<sequence>MARDASGTVREQLLDAYVAILIDEGERAATVQAVAQRGGVSKGGLLYHFGSKAALEAGLIERFRELGAADVEALRGADDIVATFLRTSVAADSSLDRATVALVRIAQSPAGAAARAALQRLDDEYVAAIAERLGDEELALTVVLLADGVYFRSALGAVEPTRAGEEIELLVRVARRLGA</sequence>
<keyword evidence="7" id="KW-1185">Reference proteome</keyword>
<dbReference type="PRINTS" id="PR00455">
    <property type="entry name" value="HTHTETR"/>
</dbReference>
<dbReference type="AlphaFoldDB" id="A0A3N2APE4"/>
<keyword evidence="1" id="KW-0805">Transcription regulation</keyword>
<dbReference type="SUPFAM" id="SSF46689">
    <property type="entry name" value="Homeodomain-like"/>
    <property type="match status" value="1"/>
</dbReference>
<keyword evidence="2 4" id="KW-0238">DNA-binding</keyword>
<evidence type="ECO:0000256" key="3">
    <source>
        <dbReference type="ARBA" id="ARBA00023163"/>
    </source>
</evidence>
<organism evidence="6 7">
    <name type="scientific">Agrococcus jenensis</name>
    <dbReference type="NCBI Taxonomy" id="46353"/>
    <lineage>
        <taxon>Bacteria</taxon>
        <taxon>Bacillati</taxon>
        <taxon>Actinomycetota</taxon>
        <taxon>Actinomycetes</taxon>
        <taxon>Micrococcales</taxon>
        <taxon>Microbacteriaceae</taxon>
        <taxon>Agrococcus</taxon>
    </lineage>
</organism>
<dbReference type="PANTHER" id="PTHR30055:SF234">
    <property type="entry name" value="HTH-TYPE TRANSCRIPTIONAL REGULATOR BETI"/>
    <property type="match status" value="1"/>
</dbReference>
<evidence type="ECO:0000256" key="1">
    <source>
        <dbReference type="ARBA" id="ARBA00023015"/>
    </source>
</evidence>
<proteinExistence type="predicted"/>
<feature type="domain" description="HTH tetR-type" evidence="5">
    <location>
        <begin position="7"/>
        <end position="67"/>
    </location>
</feature>
<evidence type="ECO:0000256" key="4">
    <source>
        <dbReference type="PROSITE-ProRule" id="PRU00335"/>
    </source>
</evidence>
<dbReference type="InterPro" id="IPR009057">
    <property type="entry name" value="Homeodomain-like_sf"/>
</dbReference>
<dbReference type="PANTHER" id="PTHR30055">
    <property type="entry name" value="HTH-TYPE TRANSCRIPTIONAL REGULATOR RUTR"/>
    <property type="match status" value="1"/>
</dbReference>
<name>A0A3N2APE4_9MICO</name>
<dbReference type="Pfam" id="PF00440">
    <property type="entry name" value="TetR_N"/>
    <property type="match status" value="1"/>
</dbReference>
<evidence type="ECO:0000313" key="6">
    <source>
        <dbReference type="EMBL" id="ROR64788.1"/>
    </source>
</evidence>
<dbReference type="GO" id="GO:0003700">
    <property type="term" value="F:DNA-binding transcription factor activity"/>
    <property type="evidence" value="ECO:0007669"/>
    <property type="project" value="TreeGrafter"/>
</dbReference>
<dbReference type="GO" id="GO:0000976">
    <property type="term" value="F:transcription cis-regulatory region binding"/>
    <property type="evidence" value="ECO:0007669"/>
    <property type="project" value="TreeGrafter"/>
</dbReference>
<dbReference type="InterPro" id="IPR050109">
    <property type="entry name" value="HTH-type_TetR-like_transc_reg"/>
</dbReference>
<evidence type="ECO:0000259" key="5">
    <source>
        <dbReference type="PROSITE" id="PS50977"/>
    </source>
</evidence>
<evidence type="ECO:0000256" key="2">
    <source>
        <dbReference type="ARBA" id="ARBA00023125"/>
    </source>
</evidence>
<gene>
    <name evidence="6" type="ORF">EDD26_0137</name>
</gene>
<dbReference type="Proteomes" id="UP000275456">
    <property type="component" value="Unassembled WGS sequence"/>
</dbReference>
<dbReference type="Gene3D" id="1.10.357.10">
    <property type="entry name" value="Tetracycline Repressor, domain 2"/>
    <property type="match status" value="1"/>
</dbReference>
<protein>
    <submittedName>
        <fullName evidence="6">TetR family transcriptional regulator</fullName>
    </submittedName>
</protein>
<dbReference type="InterPro" id="IPR001647">
    <property type="entry name" value="HTH_TetR"/>
</dbReference>
<keyword evidence="3" id="KW-0804">Transcription</keyword>
<dbReference type="PROSITE" id="PS50977">
    <property type="entry name" value="HTH_TETR_2"/>
    <property type="match status" value="1"/>
</dbReference>
<dbReference type="RefSeq" id="WP_170165476.1">
    <property type="nucleotide sequence ID" value="NZ_RKHJ01000001.1"/>
</dbReference>
<dbReference type="EMBL" id="RKHJ01000001">
    <property type="protein sequence ID" value="ROR64788.1"/>
    <property type="molecule type" value="Genomic_DNA"/>
</dbReference>
<evidence type="ECO:0000313" key="7">
    <source>
        <dbReference type="Proteomes" id="UP000275456"/>
    </source>
</evidence>
<feature type="DNA-binding region" description="H-T-H motif" evidence="4">
    <location>
        <begin position="30"/>
        <end position="49"/>
    </location>
</feature>
<accession>A0A3N2APE4</accession>
<reference evidence="6 7" key="1">
    <citation type="submission" date="2018-11" db="EMBL/GenBank/DDBJ databases">
        <title>Sequencing the genomes of 1000 actinobacteria strains.</title>
        <authorList>
            <person name="Klenk H.-P."/>
        </authorList>
    </citation>
    <scope>NUCLEOTIDE SEQUENCE [LARGE SCALE GENOMIC DNA]</scope>
    <source>
        <strain evidence="6 7">DSM 9580</strain>
    </source>
</reference>
<comment type="caution">
    <text evidence="6">The sequence shown here is derived from an EMBL/GenBank/DDBJ whole genome shotgun (WGS) entry which is preliminary data.</text>
</comment>